<feature type="domain" description="HpcH/HpaI aldolase/citrate lyase" evidence="5">
    <location>
        <begin position="98"/>
        <end position="335"/>
    </location>
</feature>
<dbReference type="Proteomes" id="UP000316621">
    <property type="component" value="Chromosome 11"/>
</dbReference>
<feature type="compositionally biased region" description="Basic and acidic residues" evidence="4">
    <location>
        <begin position="442"/>
        <end position="452"/>
    </location>
</feature>
<evidence type="ECO:0000313" key="7">
    <source>
        <dbReference type="Proteomes" id="UP000316621"/>
    </source>
</evidence>
<reference evidence="6 7" key="1">
    <citation type="journal article" date="2018" name="Science">
        <title>The opium poppy genome and morphinan production.</title>
        <authorList>
            <person name="Guo L."/>
            <person name="Winzer T."/>
            <person name="Yang X."/>
            <person name="Li Y."/>
            <person name="Ning Z."/>
            <person name="He Z."/>
            <person name="Teodor R."/>
            <person name="Lu Y."/>
            <person name="Bowser T.A."/>
            <person name="Graham I.A."/>
            <person name="Ye K."/>
        </authorList>
    </citation>
    <scope>NUCLEOTIDE SEQUENCE [LARGE SCALE GENOMIC DNA]</scope>
    <source>
        <strain evidence="7">cv. HN1</strain>
        <tissue evidence="6">Leaves</tissue>
    </source>
</reference>
<dbReference type="PANTHER" id="PTHR30502">
    <property type="entry name" value="2-KETO-3-DEOXY-L-RHAMNONATE ALDOLASE"/>
    <property type="match status" value="1"/>
</dbReference>
<dbReference type="Gramene" id="RZC84663">
    <property type="protein sequence ID" value="RZC84663"/>
    <property type="gene ID" value="C5167_047446"/>
</dbReference>
<dbReference type="PANTHER" id="PTHR30502:SF0">
    <property type="entry name" value="PHOSPHOENOLPYRUVATE CARBOXYLASE FAMILY PROTEIN"/>
    <property type="match status" value="1"/>
</dbReference>
<sequence length="452" mass="48821">MATTTATSATTFNNHSPPSLASLIQTHRSHFNNNLSFKSKPSTNFQSNSLSINLTTTSRSPFSTLKPLQSNSITSDLTPLETNPKTLKSRLANGETLYGMFLLSLSPTLAEIAGHAGYDYVVIDLEHGEGGISEALPCLRALAATGTASIIRVPESTETWAKKALDLGPQGIMFPMIESPKSAKKAVSYCKFPPNGVRGSAHMVVRASNYGIDDGYLTNYEDELLIMCQVESEEGVKKIEDIAKVDGVDCVQMGPLDLSASLGYLWDPGHKKVREMMRIAEKGVLGAKKKGGDDNVVGGGVYLGGFAMAHDKPEQLRSRGYHMISGAVDLGLFRSAVVEDVKNFRMGLSIDNVDDEEGDSDKDKEEKYWTEKGVLGAKKKGGDDNGGGGGVYLGGFAMAHDKPEQLRCSGYHVISGAVRSDVKRFKAGLSIDNVDDEEGDSDKDKEEKYWSE</sequence>
<feature type="region of interest" description="Disordered" evidence="4">
    <location>
        <begin position="433"/>
        <end position="452"/>
    </location>
</feature>
<keyword evidence="7" id="KW-1185">Reference proteome</keyword>
<dbReference type="Pfam" id="PF03328">
    <property type="entry name" value="HpcH_HpaI"/>
    <property type="match status" value="1"/>
</dbReference>
<dbReference type="Gene3D" id="3.20.20.60">
    <property type="entry name" value="Phosphoenolpyruvate-binding domains"/>
    <property type="match status" value="1"/>
</dbReference>
<accession>A0A4Y7LGP0</accession>
<dbReference type="FunFam" id="3.20.20.60:FF:000028">
    <property type="entry name" value="2-keto-3-deoxy-L-rhamnonate aldolase-like"/>
    <property type="match status" value="1"/>
</dbReference>
<dbReference type="EMBL" id="CM010725">
    <property type="protein sequence ID" value="RZC84663.1"/>
    <property type="molecule type" value="Genomic_DNA"/>
</dbReference>
<dbReference type="InterPro" id="IPR015813">
    <property type="entry name" value="Pyrv/PenolPyrv_kinase-like_dom"/>
</dbReference>
<evidence type="ECO:0000256" key="2">
    <source>
        <dbReference type="ARBA" id="ARBA00022723"/>
    </source>
</evidence>
<proteinExistence type="inferred from homology"/>
<name>A0A4Y7LGP0_PAPSO</name>
<evidence type="ECO:0000256" key="3">
    <source>
        <dbReference type="ARBA" id="ARBA00023239"/>
    </source>
</evidence>
<protein>
    <recommendedName>
        <fullName evidence="5">HpcH/HpaI aldolase/citrate lyase domain-containing protein</fullName>
    </recommendedName>
</protein>
<dbReference type="GO" id="GO:0016832">
    <property type="term" value="F:aldehyde-lyase activity"/>
    <property type="evidence" value="ECO:0007669"/>
    <property type="project" value="TreeGrafter"/>
</dbReference>
<dbReference type="GO" id="GO:0046872">
    <property type="term" value="F:metal ion binding"/>
    <property type="evidence" value="ECO:0007669"/>
    <property type="project" value="UniProtKB-KW"/>
</dbReference>
<dbReference type="GO" id="GO:0005737">
    <property type="term" value="C:cytoplasm"/>
    <property type="evidence" value="ECO:0007669"/>
    <property type="project" value="TreeGrafter"/>
</dbReference>
<keyword evidence="2" id="KW-0479">Metal-binding</keyword>
<comment type="similarity">
    <text evidence="1">Belongs to the HpcH/HpaI aldolase family.</text>
</comment>
<gene>
    <name evidence="6" type="ORF">C5167_047446</name>
</gene>
<dbReference type="InterPro" id="IPR005000">
    <property type="entry name" value="Aldolase/citrate-lyase_domain"/>
</dbReference>
<evidence type="ECO:0000259" key="5">
    <source>
        <dbReference type="Pfam" id="PF03328"/>
    </source>
</evidence>
<evidence type="ECO:0000313" key="6">
    <source>
        <dbReference type="EMBL" id="RZC84663.1"/>
    </source>
</evidence>
<dbReference type="SUPFAM" id="SSF51621">
    <property type="entry name" value="Phosphoenolpyruvate/pyruvate domain"/>
    <property type="match status" value="1"/>
</dbReference>
<keyword evidence="3" id="KW-0456">Lyase</keyword>
<dbReference type="InterPro" id="IPR050251">
    <property type="entry name" value="HpcH-HpaI_aldolase"/>
</dbReference>
<dbReference type="AlphaFoldDB" id="A0A4Y7LGP0"/>
<evidence type="ECO:0000256" key="1">
    <source>
        <dbReference type="ARBA" id="ARBA00005568"/>
    </source>
</evidence>
<organism evidence="6 7">
    <name type="scientific">Papaver somniferum</name>
    <name type="common">Opium poppy</name>
    <dbReference type="NCBI Taxonomy" id="3469"/>
    <lineage>
        <taxon>Eukaryota</taxon>
        <taxon>Viridiplantae</taxon>
        <taxon>Streptophyta</taxon>
        <taxon>Embryophyta</taxon>
        <taxon>Tracheophyta</taxon>
        <taxon>Spermatophyta</taxon>
        <taxon>Magnoliopsida</taxon>
        <taxon>Ranunculales</taxon>
        <taxon>Papaveraceae</taxon>
        <taxon>Papaveroideae</taxon>
        <taxon>Papaver</taxon>
    </lineage>
</organism>
<evidence type="ECO:0000256" key="4">
    <source>
        <dbReference type="SAM" id="MobiDB-lite"/>
    </source>
</evidence>
<dbReference type="InterPro" id="IPR040442">
    <property type="entry name" value="Pyrv_kinase-like_dom_sf"/>
</dbReference>